<feature type="transmembrane region" description="Helical" evidence="7">
    <location>
        <begin position="139"/>
        <end position="158"/>
    </location>
</feature>
<dbReference type="Proteomes" id="UP001194468">
    <property type="component" value="Unassembled WGS sequence"/>
</dbReference>
<evidence type="ECO:0000313" key="10">
    <source>
        <dbReference type="Proteomes" id="UP001194468"/>
    </source>
</evidence>
<evidence type="ECO:0000256" key="6">
    <source>
        <dbReference type="SAM" id="MobiDB-lite"/>
    </source>
</evidence>
<evidence type="ECO:0000256" key="4">
    <source>
        <dbReference type="ARBA" id="ARBA00022989"/>
    </source>
</evidence>
<dbReference type="EMBL" id="WHUW01000015">
    <property type="protein sequence ID" value="KAF8438963.1"/>
    <property type="molecule type" value="Genomic_DNA"/>
</dbReference>
<name>A0AAD4BSD5_BOLED</name>
<feature type="transmembrane region" description="Helical" evidence="7">
    <location>
        <begin position="279"/>
        <end position="300"/>
    </location>
</feature>
<evidence type="ECO:0000256" key="5">
    <source>
        <dbReference type="ARBA" id="ARBA00023136"/>
    </source>
</evidence>
<keyword evidence="3 7" id="KW-0812">Transmembrane</keyword>
<feature type="transmembrane region" description="Helical" evidence="7">
    <location>
        <begin position="343"/>
        <end position="363"/>
    </location>
</feature>
<dbReference type="SUPFAM" id="SSF103473">
    <property type="entry name" value="MFS general substrate transporter"/>
    <property type="match status" value="1"/>
</dbReference>
<dbReference type="InterPro" id="IPR011701">
    <property type="entry name" value="MFS"/>
</dbReference>
<dbReference type="Gene3D" id="1.20.1250.20">
    <property type="entry name" value="MFS general substrate transporter like domains"/>
    <property type="match status" value="2"/>
</dbReference>
<feature type="transmembrane region" description="Helical" evidence="7">
    <location>
        <begin position="436"/>
        <end position="457"/>
    </location>
</feature>
<dbReference type="GO" id="GO:0016020">
    <property type="term" value="C:membrane"/>
    <property type="evidence" value="ECO:0007669"/>
    <property type="project" value="UniProtKB-SubCell"/>
</dbReference>
<keyword evidence="2" id="KW-0813">Transport</keyword>
<feature type="transmembrane region" description="Helical" evidence="7">
    <location>
        <begin position="211"/>
        <end position="231"/>
    </location>
</feature>
<comment type="caution">
    <text evidence="9">The sequence shown here is derived from an EMBL/GenBank/DDBJ whole genome shotgun (WGS) entry which is preliminary data.</text>
</comment>
<dbReference type="AlphaFoldDB" id="A0AAD4BSD5"/>
<organism evidence="9 10">
    <name type="scientific">Boletus edulis BED1</name>
    <dbReference type="NCBI Taxonomy" id="1328754"/>
    <lineage>
        <taxon>Eukaryota</taxon>
        <taxon>Fungi</taxon>
        <taxon>Dikarya</taxon>
        <taxon>Basidiomycota</taxon>
        <taxon>Agaricomycotina</taxon>
        <taxon>Agaricomycetes</taxon>
        <taxon>Agaricomycetidae</taxon>
        <taxon>Boletales</taxon>
        <taxon>Boletineae</taxon>
        <taxon>Boletaceae</taxon>
        <taxon>Boletoideae</taxon>
        <taxon>Boletus</taxon>
    </lineage>
</organism>
<evidence type="ECO:0000256" key="1">
    <source>
        <dbReference type="ARBA" id="ARBA00004141"/>
    </source>
</evidence>
<feature type="transmembrane region" description="Helical" evidence="7">
    <location>
        <begin position="106"/>
        <end position="127"/>
    </location>
</feature>
<protein>
    <submittedName>
        <fullName evidence="9">MFS general substrate transporter</fullName>
    </submittedName>
</protein>
<dbReference type="GO" id="GO:0022857">
    <property type="term" value="F:transmembrane transporter activity"/>
    <property type="evidence" value="ECO:0007669"/>
    <property type="project" value="InterPro"/>
</dbReference>
<dbReference type="PANTHER" id="PTHR43791">
    <property type="entry name" value="PERMEASE-RELATED"/>
    <property type="match status" value="1"/>
</dbReference>
<feature type="transmembrane region" description="Helical" evidence="7">
    <location>
        <begin position="170"/>
        <end position="191"/>
    </location>
</feature>
<keyword evidence="4 7" id="KW-1133">Transmembrane helix</keyword>
<evidence type="ECO:0000256" key="2">
    <source>
        <dbReference type="ARBA" id="ARBA00022448"/>
    </source>
</evidence>
<dbReference type="InterPro" id="IPR036259">
    <property type="entry name" value="MFS_trans_sf"/>
</dbReference>
<keyword evidence="5 7" id="KW-0472">Membrane</keyword>
<feature type="transmembrane region" description="Helical" evidence="7">
    <location>
        <begin position="312"/>
        <end position="336"/>
    </location>
</feature>
<evidence type="ECO:0000256" key="3">
    <source>
        <dbReference type="ARBA" id="ARBA00022692"/>
    </source>
</evidence>
<reference evidence="9" key="1">
    <citation type="submission" date="2019-10" db="EMBL/GenBank/DDBJ databases">
        <authorList>
            <consortium name="DOE Joint Genome Institute"/>
            <person name="Kuo A."/>
            <person name="Miyauchi S."/>
            <person name="Kiss E."/>
            <person name="Drula E."/>
            <person name="Kohler A."/>
            <person name="Sanchez-Garcia M."/>
            <person name="Andreopoulos B."/>
            <person name="Barry K.W."/>
            <person name="Bonito G."/>
            <person name="Buee M."/>
            <person name="Carver A."/>
            <person name="Chen C."/>
            <person name="Cichocki N."/>
            <person name="Clum A."/>
            <person name="Culley D."/>
            <person name="Crous P.W."/>
            <person name="Fauchery L."/>
            <person name="Girlanda M."/>
            <person name="Hayes R."/>
            <person name="Keri Z."/>
            <person name="LaButti K."/>
            <person name="Lipzen A."/>
            <person name="Lombard V."/>
            <person name="Magnuson J."/>
            <person name="Maillard F."/>
            <person name="Morin E."/>
            <person name="Murat C."/>
            <person name="Nolan M."/>
            <person name="Ohm R."/>
            <person name="Pangilinan J."/>
            <person name="Pereira M."/>
            <person name="Perotto S."/>
            <person name="Peter M."/>
            <person name="Riley R."/>
            <person name="Sitrit Y."/>
            <person name="Stielow B."/>
            <person name="Szollosi G."/>
            <person name="Zifcakova L."/>
            <person name="Stursova M."/>
            <person name="Spatafora J.W."/>
            <person name="Tedersoo L."/>
            <person name="Vaario L.-M."/>
            <person name="Yamada A."/>
            <person name="Yan M."/>
            <person name="Wang P."/>
            <person name="Xu J."/>
            <person name="Bruns T."/>
            <person name="Baldrian P."/>
            <person name="Vilgalys R."/>
            <person name="Henrissat B."/>
            <person name="Grigoriev I.V."/>
            <person name="Hibbett D."/>
            <person name="Nagy L.G."/>
            <person name="Martin F.M."/>
        </authorList>
    </citation>
    <scope>NUCLEOTIDE SEQUENCE</scope>
    <source>
        <strain evidence="9">BED1</strain>
    </source>
</reference>
<dbReference type="Pfam" id="PF07690">
    <property type="entry name" value="MFS_1"/>
    <property type="match status" value="1"/>
</dbReference>
<feature type="domain" description="Major facilitator superfamily (MFS) profile" evidence="8">
    <location>
        <begin position="38"/>
        <end position="458"/>
    </location>
</feature>
<reference evidence="9" key="2">
    <citation type="journal article" date="2020" name="Nat. Commun.">
        <title>Large-scale genome sequencing of mycorrhizal fungi provides insights into the early evolution of symbiotic traits.</title>
        <authorList>
            <person name="Miyauchi S."/>
            <person name="Kiss E."/>
            <person name="Kuo A."/>
            <person name="Drula E."/>
            <person name="Kohler A."/>
            <person name="Sanchez-Garcia M."/>
            <person name="Morin E."/>
            <person name="Andreopoulos B."/>
            <person name="Barry K.W."/>
            <person name="Bonito G."/>
            <person name="Buee M."/>
            <person name="Carver A."/>
            <person name="Chen C."/>
            <person name="Cichocki N."/>
            <person name="Clum A."/>
            <person name="Culley D."/>
            <person name="Crous P.W."/>
            <person name="Fauchery L."/>
            <person name="Girlanda M."/>
            <person name="Hayes R.D."/>
            <person name="Keri Z."/>
            <person name="LaButti K."/>
            <person name="Lipzen A."/>
            <person name="Lombard V."/>
            <person name="Magnuson J."/>
            <person name="Maillard F."/>
            <person name="Murat C."/>
            <person name="Nolan M."/>
            <person name="Ohm R.A."/>
            <person name="Pangilinan J."/>
            <person name="Pereira M.F."/>
            <person name="Perotto S."/>
            <person name="Peter M."/>
            <person name="Pfister S."/>
            <person name="Riley R."/>
            <person name="Sitrit Y."/>
            <person name="Stielow J.B."/>
            <person name="Szollosi G."/>
            <person name="Zifcakova L."/>
            <person name="Stursova M."/>
            <person name="Spatafora J.W."/>
            <person name="Tedersoo L."/>
            <person name="Vaario L.M."/>
            <person name="Yamada A."/>
            <person name="Yan M."/>
            <person name="Wang P."/>
            <person name="Xu J."/>
            <person name="Bruns T."/>
            <person name="Baldrian P."/>
            <person name="Vilgalys R."/>
            <person name="Dunand C."/>
            <person name="Henrissat B."/>
            <person name="Grigoriev I.V."/>
            <person name="Hibbett D."/>
            <person name="Nagy L.G."/>
            <person name="Martin F.M."/>
        </authorList>
    </citation>
    <scope>NUCLEOTIDE SEQUENCE</scope>
    <source>
        <strain evidence="9">BED1</strain>
    </source>
</reference>
<keyword evidence="10" id="KW-1185">Reference proteome</keyword>
<gene>
    <name evidence="9" type="ORF">L210DRAFT_3403899</name>
</gene>
<dbReference type="InterPro" id="IPR020846">
    <property type="entry name" value="MFS_dom"/>
</dbReference>
<dbReference type="PANTHER" id="PTHR43791:SF36">
    <property type="entry name" value="TRANSPORTER, PUTATIVE (AFU_ORTHOLOGUE AFUA_6G08340)-RELATED"/>
    <property type="match status" value="1"/>
</dbReference>
<evidence type="ECO:0000313" key="9">
    <source>
        <dbReference type="EMBL" id="KAF8438963.1"/>
    </source>
</evidence>
<evidence type="ECO:0000256" key="7">
    <source>
        <dbReference type="SAM" id="Phobius"/>
    </source>
</evidence>
<accession>A0AAD4BSD5</accession>
<feature type="transmembrane region" description="Helical" evidence="7">
    <location>
        <begin position="77"/>
        <end position="99"/>
    </location>
</feature>
<evidence type="ECO:0000259" key="8">
    <source>
        <dbReference type="PROSITE" id="PS50850"/>
    </source>
</evidence>
<sequence>MDEEKSSIEKPTGSGSLVPPLATPEEERRLVRKIDLRILPITCLLYLFAFLDRSNLGNARLQGLPQETLHGDPTGVLFNWINSVFYFSYILCQVPATVLSKLYPPSYWIAAAAIGWGICSTLSASAFNFGGLMCTRLGLGVFEAGFGPAIPLYFSFFYTRSELGLRMGYWFGFAAVAGAFGGLIAFGVQQINFGPPLKTAGGSGGESDWRILFLIEGIPAILLGIITIFVLPNRPESTKFFTPREREIALERGSRGTKADIGAVVNKTHVFAALRDWRVYAGGVIYFGLNCALASISAFLPTIIKTFGYTNALAQILTVPPYAVAAIVLCSAAYFTDRFQTRGLVISSSCFLSAIGYLIVLVVPNNQHARYFAVFCITSGTYTAIGIVIAWFAHNLGSESKRAAGIPMFMAIGQCGSVLGTRLYPTTDGPRYITGFATTCALDALGGVIAVVLYLSYKWDNAKREKLHGRPDPNAPVDMSELADKTPGFRYIP</sequence>
<dbReference type="FunFam" id="1.20.1250.20:FF:000018">
    <property type="entry name" value="MFS transporter permease"/>
    <property type="match status" value="1"/>
</dbReference>
<proteinExistence type="predicted"/>
<comment type="subcellular location">
    <subcellularLocation>
        <location evidence="1">Membrane</location>
        <topology evidence="1">Multi-pass membrane protein</topology>
    </subcellularLocation>
</comment>
<feature type="region of interest" description="Disordered" evidence="6">
    <location>
        <begin position="468"/>
        <end position="493"/>
    </location>
</feature>
<dbReference type="PROSITE" id="PS50850">
    <property type="entry name" value="MFS"/>
    <property type="match status" value="1"/>
</dbReference>
<dbReference type="FunFam" id="1.20.1250.20:FF:000013">
    <property type="entry name" value="MFS general substrate transporter"/>
    <property type="match status" value="1"/>
</dbReference>
<feature type="region of interest" description="Disordered" evidence="6">
    <location>
        <begin position="1"/>
        <end position="21"/>
    </location>
</feature>
<feature type="transmembrane region" description="Helical" evidence="7">
    <location>
        <begin position="369"/>
        <end position="392"/>
    </location>
</feature>